<keyword evidence="1" id="KW-0808">Transferase</keyword>
<dbReference type="EMBL" id="AJSR01000475">
    <property type="protein sequence ID" value="EKM33009.1"/>
    <property type="molecule type" value="Genomic_DNA"/>
</dbReference>
<sequence>FLSLPILLYSHLKMSKCCMVMST</sequence>
<feature type="non-terminal residue" evidence="1">
    <location>
        <position position="1"/>
    </location>
</feature>
<evidence type="ECO:0000313" key="2">
    <source>
        <dbReference type="Proteomes" id="UP000008367"/>
    </source>
</evidence>
<dbReference type="Proteomes" id="UP000008367">
    <property type="component" value="Unassembled WGS sequence"/>
</dbReference>
<gene>
    <name evidence="1" type="primary">kdgK</name>
    <name evidence="1" type="ORF">VCHENC02_1495C</name>
</gene>
<dbReference type="GO" id="GO:0016301">
    <property type="term" value="F:kinase activity"/>
    <property type="evidence" value="ECO:0007669"/>
    <property type="project" value="UniProtKB-KW"/>
</dbReference>
<reference evidence="1 2" key="1">
    <citation type="submission" date="2012-10" db="EMBL/GenBank/DDBJ databases">
        <title>Genome sequence of Vibrio Cholerae HENC-02.</title>
        <authorList>
            <person name="Eppinger M."/>
            <person name="Hasan N.A."/>
            <person name="Sengamalay N."/>
            <person name="Hine E."/>
            <person name="Su Q."/>
            <person name="Daugherty S.C."/>
            <person name="Young S."/>
            <person name="Sadzewicz L."/>
            <person name="Tallon L."/>
            <person name="Cebula T.A."/>
            <person name="Ravel J."/>
            <person name="Colwell R.R."/>
        </authorList>
    </citation>
    <scope>NUCLEOTIDE SEQUENCE [LARGE SCALE GENOMIC DNA]</scope>
    <source>
        <strain evidence="1 2">HENC-02</strain>
    </source>
</reference>
<keyword evidence="1" id="KW-0418">Kinase</keyword>
<protein>
    <submittedName>
        <fullName evidence="1">Ketodeoxygluconokinase</fullName>
    </submittedName>
</protein>
<accession>A0A454D2T7</accession>
<name>A0A454D2T7_VIBHA</name>
<organism evidence="1 2">
    <name type="scientific">Vibrio harveyi</name>
    <name type="common">Beneckea harveyi</name>
    <dbReference type="NCBI Taxonomy" id="669"/>
    <lineage>
        <taxon>Bacteria</taxon>
        <taxon>Pseudomonadati</taxon>
        <taxon>Pseudomonadota</taxon>
        <taxon>Gammaproteobacteria</taxon>
        <taxon>Vibrionales</taxon>
        <taxon>Vibrionaceae</taxon>
        <taxon>Vibrio</taxon>
    </lineage>
</organism>
<dbReference type="AlphaFoldDB" id="A0A454D2T7"/>
<comment type="caution">
    <text evidence="1">The sequence shown here is derived from an EMBL/GenBank/DDBJ whole genome shotgun (WGS) entry which is preliminary data.</text>
</comment>
<evidence type="ECO:0000313" key="1">
    <source>
        <dbReference type="EMBL" id="EKM33009.1"/>
    </source>
</evidence>
<proteinExistence type="predicted"/>